<gene>
    <name evidence="2" type="ORF">H4O18_19380</name>
</gene>
<evidence type="ECO:0000256" key="1">
    <source>
        <dbReference type="SAM" id="Phobius"/>
    </source>
</evidence>
<organism evidence="2 3">
    <name type="scientific">Arenibacter arenosicollis</name>
    <dbReference type="NCBI Taxonomy" id="2762274"/>
    <lineage>
        <taxon>Bacteria</taxon>
        <taxon>Pseudomonadati</taxon>
        <taxon>Bacteroidota</taxon>
        <taxon>Flavobacteriia</taxon>
        <taxon>Flavobacteriales</taxon>
        <taxon>Flavobacteriaceae</taxon>
        <taxon>Arenibacter</taxon>
    </lineage>
</organism>
<keyword evidence="1" id="KW-1133">Transmembrane helix</keyword>
<comment type="caution">
    <text evidence="2">The sequence shown here is derived from an EMBL/GenBank/DDBJ whole genome shotgun (WGS) entry which is preliminary data.</text>
</comment>
<dbReference type="Proteomes" id="UP000618952">
    <property type="component" value="Unassembled WGS sequence"/>
</dbReference>
<feature type="transmembrane region" description="Helical" evidence="1">
    <location>
        <begin position="69"/>
        <end position="86"/>
    </location>
</feature>
<keyword evidence="1" id="KW-0812">Transmembrane</keyword>
<dbReference type="RefSeq" id="WP_187587726.1">
    <property type="nucleotide sequence ID" value="NZ_JACLHY010000028.1"/>
</dbReference>
<keyword evidence="3" id="KW-1185">Reference proteome</keyword>
<keyword evidence="1" id="KW-0472">Membrane</keyword>
<accession>A0ABR7QSL8</accession>
<name>A0ABR7QSL8_9FLAO</name>
<dbReference type="EMBL" id="JACLHY010000028">
    <property type="protein sequence ID" value="MBC8770171.1"/>
    <property type="molecule type" value="Genomic_DNA"/>
</dbReference>
<protein>
    <submittedName>
        <fullName evidence="2">Riboflavin synthase subunit beta</fullName>
    </submittedName>
</protein>
<proteinExistence type="predicted"/>
<evidence type="ECO:0000313" key="2">
    <source>
        <dbReference type="EMBL" id="MBC8770171.1"/>
    </source>
</evidence>
<sequence>MGKFSKLRKNKKFGYTPRYFDDKGEGSPFKIEHKLDKFRPTMDGRSGFKGKFSRAMDDLKQSGSRNQKIRTLIIIAILILIFLYIIDFDLSIFIPQ</sequence>
<reference evidence="2 3" key="1">
    <citation type="submission" date="2020-08" db="EMBL/GenBank/DDBJ databases">
        <title>Arenibacter gaetbuli sp. nov., isolated from a sand dune.</title>
        <authorList>
            <person name="Park S."/>
            <person name="Yoon J.-H."/>
        </authorList>
    </citation>
    <scope>NUCLEOTIDE SEQUENCE [LARGE SCALE GENOMIC DNA]</scope>
    <source>
        <strain evidence="2 3">BSSL-BM3</strain>
    </source>
</reference>
<evidence type="ECO:0000313" key="3">
    <source>
        <dbReference type="Proteomes" id="UP000618952"/>
    </source>
</evidence>